<feature type="compositionally biased region" description="Low complexity" evidence="1">
    <location>
        <begin position="22"/>
        <end position="41"/>
    </location>
</feature>
<organism evidence="2 3">
    <name type="scientific">Elysia crispata</name>
    <name type="common">lettuce slug</name>
    <dbReference type="NCBI Taxonomy" id="231223"/>
    <lineage>
        <taxon>Eukaryota</taxon>
        <taxon>Metazoa</taxon>
        <taxon>Spiralia</taxon>
        <taxon>Lophotrochozoa</taxon>
        <taxon>Mollusca</taxon>
        <taxon>Gastropoda</taxon>
        <taxon>Heterobranchia</taxon>
        <taxon>Euthyneura</taxon>
        <taxon>Panpulmonata</taxon>
        <taxon>Sacoglossa</taxon>
        <taxon>Placobranchoidea</taxon>
        <taxon>Plakobranchidae</taxon>
        <taxon>Elysia</taxon>
    </lineage>
</organism>
<dbReference type="Proteomes" id="UP001283361">
    <property type="component" value="Unassembled WGS sequence"/>
</dbReference>
<feature type="region of interest" description="Disordered" evidence="1">
    <location>
        <begin position="1"/>
        <end position="95"/>
    </location>
</feature>
<name>A0AAE1E2K4_9GAST</name>
<gene>
    <name evidence="2" type="ORF">RRG08_058024</name>
</gene>
<reference evidence="2" key="1">
    <citation type="journal article" date="2023" name="G3 (Bethesda)">
        <title>A reference genome for the long-term kleptoplast-retaining sea slug Elysia crispata morphotype clarki.</title>
        <authorList>
            <person name="Eastman K.E."/>
            <person name="Pendleton A.L."/>
            <person name="Shaikh M.A."/>
            <person name="Suttiyut T."/>
            <person name="Ogas R."/>
            <person name="Tomko P."/>
            <person name="Gavelis G."/>
            <person name="Widhalm J.R."/>
            <person name="Wisecaver J.H."/>
        </authorList>
    </citation>
    <scope>NUCLEOTIDE SEQUENCE</scope>
    <source>
        <strain evidence="2">ECLA1</strain>
    </source>
</reference>
<protein>
    <submittedName>
        <fullName evidence="2">Uncharacterized protein</fullName>
    </submittedName>
</protein>
<feature type="compositionally biased region" description="Polar residues" evidence="1">
    <location>
        <begin position="55"/>
        <end position="66"/>
    </location>
</feature>
<dbReference type="EMBL" id="JAWDGP010001464">
    <property type="protein sequence ID" value="KAK3791642.1"/>
    <property type="molecule type" value="Genomic_DNA"/>
</dbReference>
<evidence type="ECO:0000256" key="1">
    <source>
        <dbReference type="SAM" id="MobiDB-lite"/>
    </source>
</evidence>
<evidence type="ECO:0000313" key="3">
    <source>
        <dbReference type="Proteomes" id="UP001283361"/>
    </source>
</evidence>
<keyword evidence="3" id="KW-1185">Reference proteome</keyword>
<feature type="compositionally biased region" description="Polar residues" evidence="1">
    <location>
        <begin position="78"/>
        <end position="95"/>
    </location>
</feature>
<accession>A0AAE1E2K4</accession>
<evidence type="ECO:0000313" key="2">
    <source>
        <dbReference type="EMBL" id="KAK3791642.1"/>
    </source>
</evidence>
<dbReference type="AlphaFoldDB" id="A0AAE1E2K4"/>
<proteinExistence type="predicted"/>
<sequence>MILGKAQGKKKETQQPEHSKQQEQYQQLHLHQQLQQPKSQKNSNSWAPPPHQDTVPFSTFHPQRTSAPPAPKPRLGKKSSNPPSIPQTSSNQMSSTNFAQLSRVLEPLHVTNQPIRPERVHLPLGGTHIAFPHVEDNGDDEFDNSVLSAHELYPDSHFPGCSYVPSSAKYPVSTSHLPSNADMATSASKLPTQRSVIITYL</sequence>
<feature type="compositionally biased region" description="Basic and acidic residues" evidence="1">
    <location>
        <begin position="9"/>
        <end position="21"/>
    </location>
</feature>
<comment type="caution">
    <text evidence="2">The sequence shown here is derived from an EMBL/GenBank/DDBJ whole genome shotgun (WGS) entry which is preliminary data.</text>
</comment>